<name>A0A0L0DPH0_THETB</name>
<dbReference type="SMART" id="SM00181">
    <property type="entry name" value="EGF"/>
    <property type="match status" value="3"/>
</dbReference>
<dbReference type="PANTHER" id="PTHR11319">
    <property type="entry name" value="G PROTEIN-COUPLED RECEPTOR-RELATED"/>
    <property type="match status" value="1"/>
</dbReference>
<dbReference type="OrthoDB" id="2017446at2759"/>
<dbReference type="eggNOG" id="KOG0618">
    <property type="taxonomic scope" value="Eukaryota"/>
</dbReference>
<keyword evidence="2" id="KW-0472">Membrane</keyword>
<keyword evidence="2" id="KW-0812">Transmembrane</keyword>
<dbReference type="SUPFAM" id="SSF51126">
    <property type="entry name" value="Pectin lyase-like"/>
    <property type="match status" value="2"/>
</dbReference>
<dbReference type="Gene3D" id="3.30.70.1230">
    <property type="entry name" value="Nucleotide cyclase"/>
    <property type="match status" value="1"/>
</dbReference>
<organism evidence="4 5">
    <name type="scientific">Thecamonas trahens ATCC 50062</name>
    <dbReference type="NCBI Taxonomy" id="461836"/>
    <lineage>
        <taxon>Eukaryota</taxon>
        <taxon>Apusozoa</taxon>
        <taxon>Apusomonadida</taxon>
        <taxon>Apusomonadidae</taxon>
        <taxon>Thecamonas</taxon>
    </lineage>
</organism>
<dbReference type="InterPro" id="IPR011050">
    <property type="entry name" value="Pectin_lyase_fold/virulence"/>
</dbReference>
<evidence type="ECO:0000313" key="5">
    <source>
        <dbReference type="Proteomes" id="UP000054408"/>
    </source>
</evidence>
<evidence type="ECO:0000313" key="4">
    <source>
        <dbReference type="EMBL" id="KNC53921.1"/>
    </source>
</evidence>
<gene>
    <name evidence="4" type="ORF">AMSG_12275</name>
</gene>
<feature type="transmembrane region" description="Helical" evidence="2">
    <location>
        <begin position="970"/>
        <end position="993"/>
    </location>
</feature>
<feature type="domain" description="SRCR" evidence="3">
    <location>
        <begin position="702"/>
        <end position="815"/>
    </location>
</feature>
<evidence type="ECO:0000256" key="1">
    <source>
        <dbReference type="SAM" id="MobiDB-lite"/>
    </source>
</evidence>
<dbReference type="InterPro" id="IPR009030">
    <property type="entry name" value="Growth_fac_rcpt_cys_sf"/>
</dbReference>
<dbReference type="PANTHER" id="PTHR11319:SF35">
    <property type="entry name" value="OUTER MEMBRANE PROTEIN PMPC-RELATED"/>
    <property type="match status" value="1"/>
</dbReference>
<dbReference type="GeneID" id="25570189"/>
<dbReference type="STRING" id="461836.A0A0L0DPH0"/>
<accession>A0A0L0DPH0</accession>
<dbReference type="InterPro" id="IPR000742">
    <property type="entry name" value="EGF"/>
</dbReference>
<dbReference type="PROSITE" id="PS50287">
    <property type="entry name" value="SRCR_2"/>
    <property type="match status" value="1"/>
</dbReference>
<protein>
    <recommendedName>
        <fullName evidence="3">SRCR domain-containing protein</fullName>
    </recommendedName>
</protein>
<dbReference type="SUPFAM" id="SSF55073">
    <property type="entry name" value="Nucleotide cyclase"/>
    <property type="match status" value="1"/>
</dbReference>
<dbReference type="InterPro" id="IPR001190">
    <property type="entry name" value="SRCR"/>
</dbReference>
<proteinExistence type="predicted"/>
<feature type="compositionally biased region" description="Polar residues" evidence="1">
    <location>
        <begin position="1260"/>
        <end position="1278"/>
    </location>
</feature>
<evidence type="ECO:0000256" key="2">
    <source>
        <dbReference type="SAM" id="Phobius"/>
    </source>
</evidence>
<evidence type="ECO:0000259" key="3">
    <source>
        <dbReference type="PROSITE" id="PS50287"/>
    </source>
</evidence>
<dbReference type="InterPro" id="IPR029787">
    <property type="entry name" value="Nucleotide_cyclase"/>
</dbReference>
<dbReference type="GO" id="GO:0016020">
    <property type="term" value="C:membrane"/>
    <property type="evidence" value="ECO:0007669"/>
    <property type="project" value="InterPro"/>
</dbReference>
<reference evidence="4 5" key="1">
    <citation type="submission" date="2010-05" db="EMBL/GenBank/DDBJ databases">
        <title>The Genome Sequence of Thecamonas trahens ATCC 50062.</title>
        <authorList>
            <consortium name="The Broad Institute Genome Sequencing Platform"/>
            <person name="Russ C."/>
            <person name="Cuomo C."/>
            <person name="Shea T."/>
            <person name="Young S.K."/>
            <person name="Zeng Q."/>
            <person name="Koehrsen M."/>
            <person name="Haas B."/>
            <person name="Borodovsky M."/>
            <person name="Guigo R."/>
            <person name="Alvarado L."/>
            <person name="Berlin A."/>
            <person name="Bochicchio J."/>
            <person name="Borenstein D."/>
            <person name="Chapman S."/>
            <person name="Chen Z."/>
            <person name="Freedman E."/>
            <person name="Gellesch M."/>
            <person name="Goldberg J."/>
            <person name="Griggs A."/>
            <person name="Gujja S."/>
            <person name="Heilman E."/>
            <person name="Heiman D."/>
            <person name="Hepburn T."/>
            <person name="Howarth C."/>
            <person name="Jen D."/>
            <person name="Larson L."/>
            <person name="Mehta T."/>
            <person name="Park D."/>
            <person name="Pearson M."/>
            <person name="Roberts A."/>
            <person name="Saif S."/>
            <person name="Shenoy N."/>
            <person name="Sisk P."/>
            <person name="Stolte C."/>
            <person name="Sykes S."/>
            <person name="Thomson T."/>
            <person name="Walk T."/>
            <person name="White J."/>
            <person name="Yandava C."/>
            <person name="Burger G."/>
            <person name="Gray M.W."/>
            <person name="Holland P.W.H."/>
            <person name="King N."/>
            <person name="Lang F.B.F."/>
            <person name="Roger A.J."/>
            <person name="Ruiz-Trillo I."/>
            <person name="Lander E."/>
            <person name="Nusbaum C."/>
        </authorList>
    </citation>
    <scope>NUCLEOTIDE SEQUENCE [LARGE SCALE GENOMIC DNA]</scope>
    <source>
        <strain evidence="4 5">ATCC 50062</strain>
    </source>
</reference>
<sequence>MPPLLAWDMPMSSAFTMEGIAFADIRLASSPLINLDVHPHTSAVRIAGLTLRNVTTSHVDGLVLVRMFDSDPSPPPFLPVAVDLDGWSVVDVVVPSSAAIVSVGSGPSSGLLGITIPHAVSLSGSSFASSVGVALYAGGAAHAASLPTAVTDCSFSQLLMPDPVGSDLSSAVVALDTDLTVAYSTFTLLTSKQGPALFSHGFIDITASSFAANSASSGSGGAITLLFGASLRATTTIFVNNSALASSAAGGAISANSSPMTSEYIELGAGCVLEGNSATNYGGAVNTQLPLIVAADVVFIHNSAGYHGGAVRAAHTTVLHGGVFISNTANYGGGIFTLTSSAVLSAVGARFESNTALYSGGAISAGISTTLTLDACVFEGNAASMATGKAGAVRLLSTLSRHTIINSTFTGNAAAYGGALALEPSADVAVLGGHFVANSASLFGGAITATSAGLVIVDAHFDDNTATAIGGALEIGSMLPDSTVVNSTFVRHSAGSAGGTIYVGSGAFVLDHIVVTDSVSANSGALFANADITISGSIFSSCSSSSDGGAISAGTSAVVSIYDSILSHNTAVGSGGAISSYGELSIVRSVVSGNSAGSQATVSGNVASIGGGMRIDGNATLVGSILVGNTALTTSGGSIHAHGSHLELIDCVIRDSSAAMSGGGIHVKNSYTVLVDVVVESNTADKSSGLRVDDVAFGSRLVRTVIRSNTALAGMATGAVEVVAAQLLFVDSAVCANAASACTTNVVCISGGTTPGLANGCGAAPDACLHGRASCSAVPLVPNSACTSCKPGWTGPSCDVRTHCNSDTVAGAPCSIAGTTCTSCEDGYAFSDATHSSCALCQHGQFYEGSTQPCGNCAASCATCHGTAINCTSCGAGWNLVGNSCVLVPSPPPPPPPSSMSSSPPPPPPVTICPGNDTVDECGMCSGPVSGHVAGADKDVCGVCFGDGSGCGGGSDGSKSGSGSVSSSDMVLAVGFSVSGMCVVVCVLGVGCYRRRAQVRAAFQARDFPTRETKMPGGHVALLATEVQSVEYFASAYPEAMTQAMADHDALINSVAWEHEGYVAANKNGCFLVAFPESRAAFLAAISIQRGLFELPWPAAITSDDRLISDGVLWNGLRVRIGLRVCKPAIVHDATSGGMVYSGRGLTEARLLCGAANGGQIVVDDLVAARVSAGVMPLGLFVSRDMPDWEVELFQAKVVGLRERDHPAELAGFERIGDVSMPSLYQSSELRQAFDGSSSVLISPRPLISADPLDILTARSSNSTGLLPNSTSDGSQSRRPVKRRSSRLAKTSPRFGKGSPPRGKKTPSSPRSRSSEKAAQR</sequence>
<dbReference type="RefSeq" id="XP_013754202.1">
    <property type="nucleotide sequence ID" value="XM_013898748.1"/>
</dbReference>
<keyword evidence="5" id="KW-1185">Reference proteome</keyword>
<feature type="compositionally biased region" description="Low complexity" evidence="1">
    <location>
        <begin position="1296"/>
        <end position="1312"/>
    </location>
</feature>
<dbReference type="OMA" id="GTAINCT"/>
<feature type="region of interest" description="Disordered" evidence="1">
    <location>
        <begin position="891"/>
        <end position="910"/>
    </location>
</feature>
<feature type="region of interest" description="Disordered" evidence="1">
    <location>
        <begin position="1260"/>
        <end position="1321"/>
    </location>
</feature>
<dbReference type="InterPro" id="IPR006626">
    <property type="entry name" value="PbH1"/>
</dbReference>
<dbReference type="EMBL" id="GL349484">
    <property type="protein sequence ID" value="KNC53921.1"/>
    <property type="molecule type" value="Genomic_DNA"/>
</dbReference>
<keyword evidence="2" id="KW-1133">Transmembrane helix</keyword>
<dbReference type="SMART" id="SM00710">
    <property type="entry name" value="PbH1"/>
    <property type="match status" value="10"/>
</dbReference>
<dbReference type="SUPFAM" id="SSF57184">
    <property type="entry name" value="Growth factor receptor domain"/>
    <property type="match status" value="1"/>
</dbReference>
<dbReference type="Proteomes" id="UP000054408">
    <property type="component" value="Unassembled WGS sequence"/>
</dbReference>